<dbReference type="Proteomes" id="UP000561066">
    <property type="component" value="Unassembled WGS sequence"/>
</dbReference>
<organism evidence="1 2">
    <name type="scientific">Gluconacetobacter johannae</name>
    <dbReference type="NCBI Taxonomy" id="112140"/>
    <lineage>
        <taxon>Bacteria</taxon>
        <taxon>Pseudomonadati</taxon>
        <taxon>Pseudomonadota</taxon>
        <taxon>Alphaproteobacteria</taxon>
        <taxon>Acetobacterales</taxon>
        <taxon>Acetobacteraceae</taxon>
        <taxon>Gluconacetobacter</taxon>
    </lineage>
</organism>
<name>A0A7W4J8I8_9PROT</name>
<dbReference type="Pfam" id="PF13711">
    <property type="entry name" value="DUF4160"/>
    <property type="match status" value="1"/>
</dbReference>
<protein>
    <submittedName>
        <fullName evidence="1">DUF4160 domain-containing protein</fullName>
    </submittedName>
</protein>
<dbReference type="EMBL" id="JABEQH010000016">
    <property type="protein sequence ID" value="MBB2176650.1"/>
    <property type="molecule type" value="Genomic_DNA"/>
</dbReference>
<dbReference type="AlphaFoldDB" id="A0A7W4J8I8"/>
<sequence length="82" mass="9409">MPTLHRFDGLSVVIYPNDHRPAHVHVRGNGGEAIFILHCPDGPPELRETFGFRRAEVARIDEELTSLLTTLCQHWRTIHGHY</sequence>
<gene>
    <name evidence="1" type="ORF">HLH21_12060</name>
</gene>
<dbReference type="InterPro" id="IPR025427">
    <property type="entry name" value="DUF4160"/>
</dbReference>
<evidence type="ECO:0000313" key="1">
    <source>
        <dbReference type="EMBL" id="MBB2176650.1"/>
    </source>
</evidence>
<proteinExistence type="predicted"/>
<comment type="caution">
    <text evidence="1">The sequence shown here is derived from an EMBL/GenBank/DDBJ whole genome shotgun (WGS) entry which is preliminary data.</text>
</comment>
<accession>A0A7W4J8I8</accession>
<evidence type="ECO:0000313" key="2">
    <source>
        <dbReference type="Proteomes" id="UP000561066"/>
    </source>
</evidence>
<keyword evidence="2" id="KW-1185">Reference proteome</keyword>
<dbReference type="RefSeq" id="WP_182944001.1">
    <property type="nucleotide sequence ID" value="NZ_JABEQH010000016.1"/>
</dbReference>
<reference evidence="1 2" key="1">
    <citation type="submission" date="2020-04" db="EMBL/GenBank/DDBJ databases">
        <title>Description of novel Gluconacetobacter.</title>
        <authorList>
            <person name="Sombolestani A."/>
        </authorList>
    </citation>
    <scope>NUCLEOTIDE SEQUENCE [LARGE SCALE GENOMIC DNA]</scope>
    <source>
        <strain evidence="1 2">LMG 21312</strain>
    </source>
</reference>